<feature type="coiled-coil region" evidence="1">
    <location>
        <begin position="111"/>
        <end position="138"/>
    </location>
</feature>
<reference evidence="2" key="2">
    <citation type="submission" date="2015-06" db="UniProtKB">
        <authorList>
            <consortium name="EnsemblProtists"/>
        </authorList>
    </citation>
    <scope>IDENTIFICATION</scope>
    <source>
        <strain evidence="2">Emoy2</strain>
    </source>
</reference>
<keyword evidence="3" id="KW-1185">Reference proteome</keyword>
<name>M4BPC1_HYAAE</name>
<dbReference type="eggNOG" id="KOG0017">
    <property type="taxonomic scope" value="Eukaryota"/>
</dbReference>
<dbReference type="EnsemblProtists" id="HpaT808260">
    <property type="protein sequence ID" value="HpaP808260"/>
    <property type="gene ID" value="HpaG808260"/>
</dbReference>
<evidence type="ECO:0000313" key="2">
    <source>
        <dbReference type="EnsemblProtists" id="HpaP808260"/>
    </source>
</evidence>
<keyword evidence="1" id="KW-0175">Coiled coil</keyword>
<reference evidence="3" key="1">
    <citation type="journal article" date="2010" name="Science">
        <title>Signatures of adaptation to obligate biotrophy in the Hyaloperonospora arabidopsidis genome.</title>
        <authorList>
            <person name="Baxter L."/>
            <person name="Tripathy S."/>
            <person name="Ishaque N."/>
            <person name="Boot N."/>
            <person name="Cabral A."/>
            <person name="Kemen E."/>
            <person name="Thines M."/>
            <person name="Ah-Fong A."/>
            <person name="Anderson R."/>
            <person name="Badejoko W."/>
            <person name="Bittner-Eddy P."/>
            <person name="Boore J.L."/>
            <person name="Chibucos M.C."/>
            <person name="Coates M."/>
            <person name="Dehal P."/>
            <person name="Delehaunty K."/>
            <person name="Dong S."/>
            <person name="Downton P."/>
            <person name="Dumas B."/>
            <person name="Fabro G."/>
            <person name="Fronick C."/>
            <person name="Fuerstenberg S.I."/>
            <person name="Fulton L."/>
            <person name="Gaulin E."/>
            <person name="Govers F."/>
            <person name="Hughes L."/>
            <person name="Humphray S."/>
            <person name="Jiang R.H."/>
            <person name="Judelson H."/>
            <person name="Kamoun S."/>
            <person name="Kyung K."/>
            <person name="Meijer H."/>
            <person name="Minx P."/>
            <person name="Morris P."/>
            <person name="Nelson J."/>
            <person name="Phuntumart V."/>
            <person name="Qutob D."/>
            <person name="Rehmany A."/>
            <person name="Rougon-Cardoso A."/>
            <person name="Ryden P."/>
            <person name="Torto-Alalibo T."/>
            <person name="Studholme D."/>
            <person name="Wang Y."/>
            <person name="Win J."/>
            <person name="Wood J."/>
            <person name="Clifton S.W."/>
            <person name="Rogers J."/>
            <person name="Van den Ackerveken G."/>
            <person name="Jones J.D."/>
            <person name="McDowell J.M."/>
            <person name="Beynon J."/>
            <person name="Tyler B.M."/>
        </authorList>
    </citation>
    <scope>NUCLEOTIDE SEQUENCE [LARGE SCALE GENOMIC DNA]</scope>
    <source>
        <strain evidence="3">Emoy2</strain>
    </source>
</reference>
<dbReference type="HOGENOM" id="CLU_1790632_0_0_1"/>
<evidence type="ECO:0000256" key="1">
    <source>
        <dbReference type="SAM" id="Coils"/>
    </source>
</evidence>
<dbReference type="EMBL" id="JH598500">
    <property type="status" value="NOT_ANNOTATED_CDS"/>
    <property type="molecule type" value="Genomic_DNA"/>
</dbReference>
<dbReference type="VEuPathDB" id="FungiDB:HpaG808260"/>
<evidence type="ECO:0000313" key="3">
    <source>
        <dbReference type="Proteomes" id="UP000011713"/>
    </source>
</evidence>
<dbReference type="InParanoid" id="M4BPC1"/>
<organism evidence="2 3">
    <name type="scientific">Hyaloperonospora arabidopsidis (strain Emoy2)</name>
    <name type="common">Downy mildew agent</name>
    <name type="synonym">Peronospora arabidopsidis</name>
    <dbReference type="NCBI Taxonomy" id="559515"/>
    <lineage>
        <taxon>Eukaryota</taxon>
        <taxon>Sar</taxon>
        <taxon>Stramenopiles</taxon>
        <taxon>Oomycota</taxon>
        <taxon>Peronosporomycetes</taxon>
        <taxon>Peronosporales</taxon>
        <taxon>Peronosporaceae</taxon>
        <taxon>Hyaloperonospora</taxon>
    </lineage>
</organism>
<dbReference type="AlphaFoldDB" id="M4BPC1"/>
<accession>M4BPC1</accession>
<sequence>MAKASASRTAQKVAEGYEYCFSRRFGDSKAIYHDRDRDSCQTSSERLTVWATGLGQVRRAVDVCGHRDRVREDFFYLVHGWDARSTLEATLPIVNVRRQDSEPRRWRYRIQSQYQRAREQVDEKLQEASQMRVKLQNEGVVDHKI</sequence>
<protein>
    <submittedName>
        <fullName evidence="2">Uncharacterized protein</fullName>
    </submittedName>
</protein>
<dbReference type="Proteomes" id="UP000011713">
    <property type="component" value="Unassembled WGS sequence"/>
</dbReference>
<proteinExistence type="predicted"/>